<dbReference type="Proteomes" id="UP000294847">
    <property type="component" value="Chromosome 5"/>
</dbReference>
<evidence type="ECO:0000313" key="2">
    <source>
        <dbReference type="Proteomes" id="UP000294847"/>
    </source>
</evidence>
<name>A0A4P7NJS2_PYROR</name>
<sequence>MDEDMSPRFEWFGLGCQAIAGSGCRGRGLGVMGKAGELS</sequence>
<reference evidence="1 2" key="1">
    <citation type="journal article" date="2019" name="Mol. Biol. Evol.">
        <title>Blast fungal genomes show frequent chromosomal changes, gene gains and losses, and effector gene turnover.</title>
        <authorList>
            <person name="Gomez Luciano L.B."/>
            <person name="Jason Tsai I."/>
            <person name="Chuma I."/>
            <person name="Tosa Y."/>
            <person name="Chen Y.H."/>
            <person name="Li J.Y."/>
            <person name="Li M.Y."/>
            <person name="Jade Lu M.Y."/>
            <person name="Nakayashiki H."/>
            <person name="Li W.H."/>
        </authorList>
    </citation>
    <scope>NUCLEOTIDE SEQUENCE [LARGE SCALE GENOMIC DNA]</scope>
    <source>
        <strain evidence="1">MZ5-1-6</strain>
    </source>
</reference>
<organism evidence="1 2">
    <name type="scientific">Pyricularia oryzae</name>
    <name type="common">Rice blast fungus</name>
    <name type="synonym">Magnaporthe oryzae</name>
    <dbReference type="NCBI Taxonomy" id="318829"/>
    <lineage>
        <taxon>Eukaryota</taxon>
        <taxon>Fungi</taxon>
        <taxon>Dikarya</taxon>
        <taxon>Ascomycota</taxon>
        <taxon>Pezizomycotina</taxon>
        <taxon>Sordariomycetes</taxon>
        <taxon>Sordariomycetidae</taxon>
        <taxon>Magnaporthales</taxon>
        <taxon>Pyriculariaceae</taxon>
        <taxon>Pyricularia</taxon>
    </lineage>
</organism>
<gene>
    <name evidence="1" type="ORF">PoMZ_11123</name>
</gene>
<protein>
    <submittedName>
        <fullName evidence="1">Uncharacterized protein</fullName>
    </submittedName>
</protein>
<proteinExistence type="predicted"/>
<evidence type="ECO:0000313" key="1">
    <source>
        <dbReference type="EMBL" id="QBZ62246.1"/>
    </source>
</evidence>
<dbReference type="EMBL" id="CP034208">
    <property type="protein sequence ID" value="QBZ62246.1"/>
    <property type="molecule type" value="Genomic_DNA"/>
</dbReference>
<dbReference type="AlphaFoldDB" id="A0A4P7NJS2"/>
<accession>A0A4P7NJS2</accession>